<reference evidence="9" key="1">
    <citation type="journal article" date="2019" name="Int. J. Syst. Evol. Microbiol.">
        <title>The Global Catalogue of Microorganisms (GCM) 10K type strain sequencing project: providing services to taxonomists for standard genome sequencing and annotation.</title>
        <authorList>
            <consortium name="The Broad Institute Genomics Platform"/>
            <consortium name="The Broad Institute Genome Sequencing Center for Infectious Disease"/>
            <person name="Wu L."/>
            <person name="Ma J."/>
        </authorList>
    </citation>
    <scope>NUCLEOTIDE SEQUENCE [LARGE SCALE GENOMIC DNA]</scope>
    <source>
        <strain evidence="9">KCTC 52141</strain>
    </source>
</reference>
<dbReference type="Proteomes" id="UP001595548">
    <property type="component" value="Unassembled WGS sequence"/>
</dbReference>
<feature type="signal peptide" evidence="5">
    <location>
        <begin position="1"/>
        <end position="31"/>
    </location>
</feature>
<dbReference type="InterPro" id="IPR012910">
    <property type="entry name" value="Plug_dom"/>
</dbReference>
<evidence type="ECO:0000256" key="1">
    <source>
        <dbReference type="ARBA" id="ARBA00004442"/>
    </source>
</evidence>
<keyword evidence="3" id="KW-0998">Cell outer membrane</keyword>
<evidence type="ECO:0000259" key="6">
    <source>
        <dbReference type="Pfam" id="PF00593"/>
    </source>
</evidence>
<evidence type="ECO:0000256" key="4">
    <source>
        <dbReference type="RuleBase" id="RU003357"/>
    </source>
</evidence>
<name>A0ABV7HWH0_9GAMM</name>
<dbReference type="Pfam" id="PF07715">
    <property type="entry name" value="Plug"/>
    <property type="match status" value="1"/>
</dbReference>
<dbReference type="InterPro" id="IPR010104">
    <property type="entry name" value="TonB_rcpt_bac"/>
</dbReference>
<accession>A0ABV7HWH0</accession>
<evidence type="ECO:0000313" key="9">
    <source>
        <dbReference type="Proteomes" id="UP001595548"/>
    </source>
</evidence>
<feature type="chain" id="PRO_5045612764" evidence="5">
    <location>
        <begin position="32"/>
        <end position="1112"/>
    </location>
</feature>
<dbReference type="SUPFAM" id="SSF56935">
    <property type="entry name" value="Porins"/>
    <property type="match status" value="1"/>
</dbReference>
<keyword evidence="4" id="KW-0798">TonB box</keyword>
<evidence type="ECO:0000259" key="7">
    <source>
        <dbReference type="Pfam" id="PF07715"/>
    </source>
</evidence>
<keyword evidence="5" id="KW-0732">Signal</keyword>
<protein>
    <submittedName>
        <fullName evidence="8">TonB-dependent receptor</fullName>
    </submittedName>
</protein>
<evidence type="ECO:0000256" key="2">
    <source>
        <dbReference type="ARBA" id="ARBA00023136"/>
    </source>
</evidence>
<evidence type="ECO:0000313" key="8">
    <source>
        <dbReference type="EMBL" id="MFC3155757.1"/>
    </source>
</evidence>
<organism evidence="8 9">
    <name type="scientific">Gilvimarinus japonicus</name>
    <dbReference type="NCBI Taxonomy" id="1796469"/>
    <lineage>
        <taxon>Bacteria</taxon>
        <taxon>Pseudomonadati</taxon>
        <taxon>Pseudomonadota</taxon>
        <taxon>Gammaproteobacteria</taxon>
        <taxon>Cellvibrionales</taxon>
        <taxon>Cellvibrionaceae</taxon>
        <taxon>Gilvimarinus</taxon>
    </lineage>
</organism>
<dbReference type="NCBIfam" id="TIGR01782">
    <property type="entry name" value="TonB-Xanth-Caul"/>
    <property type="match status" value="1"/>
</dbReference>
<gene>
    <name evidence="8" type="ORF">ACFOEB_11150</name>
</gene>
<dbReference type="PANTHER" id="PTHR40980:SF3">
    <property type="entry name" value="TONB-DEPENDENT RECEPTOR-LIKE BETA-BARREL DOMAIN-CONTAINING PROTEIN"/>
    <property type="match status" value="1"/>
</dbReference>
<dbReference type="RefSeq" id="WP_382416683.1">
    <property type="nucleotide sequence ID" value="NZ_AP031500.1"/>
</dbReference>
<evidence type="ECO:0000256" key="3">
    <source>
        <dbReference type="ARBA" id="ARBA00023237"/>
    </source>
</evidence>
<keyword evidence="8" id="KW-0675">Receptor</keyword>
<comment type="similarity">
    <text evidence="4">Belongs to the TonB-dependent receptor family.</text>
</comment>
<dbReference type="InterPro" id="IPR036942">
    <property type="entry name" value="Beta-barrel_TonB_sf"/>
</dbReference>
<dbReference type="Pfam" id="PF00593">
    <property type="entry name" value="TonB_dep_Rec_b-barrel"/>
    <property type="match status" value="1"/>
</dbReference>
<dbReference type="InterPro" id="IPR000531">
    <property type="entry name" value="Beta-barrel_TonB"/>
</dbReference>
<dbReference type="Gene3D" id="2.170.130.10">
    <property type="entry name" value="TonB-dependent receptor, plug domain"/>
    <property type="match status" value="1"/>
</dbReference>
<evidence type="ECO:0000256" key="5">
    <source>
        <dbReference type="SAM" id="SignalP"/>
    </source>
</evidence>
<comment type="subcellular location">
    <subcellularLocation>
        <location evidence="1 4">Cell outer membrane</location>
    </subcellularLocation>
</comment>
<keyword evidence="2 4" id="KW-0472">Membrane</keyword>
<dbReference type="EMBL" id="JBHRTL010000007">
    <property type="protein sequence ID" value="MFC3155757.1"/>
    <property type="molecule type" value="Genomic_DNA"/>
</dbReference>
<proteinExistence type="inferred from homology"/>
<dbReference type="InterPro" id="IPR037066">
    <property type="entry name" value="Plug_dom_sf"/>
</dbReference>
<dbReference type="PANTHER" id="PTHR40980">
    <property type="entry name" value="PLUG DOMAIN-CONTAINING PROTEIN"/>
    <property type="match status" value="1"/>
</dbReference>
<keyword evidence="9" id="KW-1185">Reference proteome</keyword>
<feature type="domain" description="TonB-dependent receptor plug" evidence="7">
    <location>
        <begin position="61"/>
        <end position="172"/>
    </location>
</feature>
<comment type="caution">
    <text evidence="8">The sequence shown here is derived from an EMBL/GenBank/DDBJ whole genome shotgun (WGS) entry which is preliminary data.</text>
</comment>
<dbReference type="Gene3D" id="2.40.170.20">
    <property type="entry name" value="TonB-dependent receptor, beta-barrel domain"/>
    <property type="match status" value="1"/>
</dbReference>
<feature type="domain" description="TonB-dependent receptor-like beta-barrel" evidence="6">
    <location>
        <begin position="469"/>
        <end position="1074"/>
    </location>
</feature>
<sequence length="1112" mass="122480">MTIRTRTPGMKPGIVTLASSLLVLTSVVASAQDNAAGNTEMLEEIVVQGARQNLQNAQDIKRDADTFVDAISAEDIGSLPDRSVLEAMQRLPGVSIERFAGPDDPDHFSVEGSGAIIRGMTATRSEFNGRDSFTANSGRGLSFQDVSPELMGGVDIYKNQTADMIEGGIGGTVSLRTRKPFDSDGRVMSLGGDISYGDMAEKSSPTVSGLYSDRWDTDAGEFGFLVNFAYSKLYGESHGIQSDAYVLYDASVLPGAEEFVGDGTGTVFMPNGSNILMKEDDRERQGYAAAFQWASPDDTMEATVQFMRSDASLAWTETAMKYQGGYYDPDAETDKRFTRPVAGTEFSFDDEGLFESGFMGDSEGWRAADDNADRIPRAWNDGVGADQGIALFGHKYQSERRFKETNTVVDDFAVNFKWTPTDRFELETDLQYVQAETVDNDLVVHLGIHALQDYDTTGSTPHLTLVDPWNGVRDADRENGGGIYDTGYPGFSNDEAGDSNYFQDPNSYWWRSAMDHYERSEGDSVAGRIDGTYHFDGDAGMLRSVKAGVRYAERQQTVRNTDWNWGSVGPEFSGGNPALFLPNVDEQSEDYEVVDWSDFHGGGVVDIPGGGLIHPTEDFVKDLLYLRRDIVKNGAGDWVPYPDRTDVQLDNEYGLFSPGQIFDTTETNHAAYVRLDFGSDEHAIRFSGNVGLRYVKFEREAIGSVTFPDLVPEDAAPSDIGLPLTSDSVEAYLQGQVDNGEYATIKEAADAEENNWAGDRFNYLSDEERSFGNNAESLLRAVSDYDTFLPSFNLKVELTDDLIMRFAAAQAIALPDMGEVKNQADLGTLSVEVDQPQVDPDNPPPDTEYSGIEGAYVSGWTGDGGNPYLDPMESTQYDLSLEWYFSPVGSLTATLFHKDLDNFFIYGAFPQTYTNPTTGVTETADVTGTRNGGEGTMDGVELAYQQFFDMLPEPFDGFGVQANYTYIDASGVPNNEVPADDADYIGGDGDTGARVSLDSVPLQGQSEHTANLVLMYEKYDWSARVAYNWRSKYLLTTRDVISTYPLWNDDAGYMDASVFYNVTDNVQVGMQFTNILDTQTETLMILDDEGTEAGRTWFKQDRRAAFVVRANF</sequence>